<comment type="caution">
    <text evidence="2">The sequence shown here is derived from an EMBL/GenBank/DDBJ whole genome shotgun (WGS) entry which is preliminary data.</text>
</comment>
<sequence length="60" mass="6651">MQQRRRARAVHTPVVFLLLAASVLLAGKDRHAVPLSGRGAGFWDRFAFGYRLCVPACRAL</sequence>
<evidence type="ECO:0000313" key="2">
    <source>
        <dbReference type="EMBL" id="OBA20335.1"/>
    </source>
</evidence>
<dbReference type="RefSeq" id="XP_018710857.1">
    <property type="nucleotide sequence ID" value="XM_018856034.1"/>
</dbReference>
<evidence type="ECO:0000313" key="3">
    <source>
        <dbReference type="Proteomes" id="UP000092555"/>
    </source>
</evidence>
<evidence type="ECO:0000256" key="1">
    <source>
        <dbReference type="SAM" id="SignalP"/>
    </source>
</evidence>
<accession>A0A1A0H8L5</accession>
<dbReference type="Proteomes" id="UP000092555">
    <property type="component" value="Unassembled WGS sequence"/>
</dbReference>
<keyword evidence="1" id="KW-0732">Signal</keyword>
<name>A0A1A0H8L5_9ASCO</name>
<dbReference type="GeneID" id="30029010"/>
<feature type="chain" id="PRO_5008508812" evidence="1">
    <location>
        <begin position="27"/>
        <end position="60"/>
    </location>
</feature>
<gene>
    <name evidence="2" type="ORF">METBIDRAFT_32347</name>
</gene>
<reference evidence="2 3" key="1">
    <citation type="submission" date="2016-05" db="EMBL/GenBank/DDBJ databases">
        <title>Comparative genomics of biotechnologically important yeasts.</title>
        <authorList>
            <consortium name="DOE Joint Genome Institute"/>
            <person name="Riley R."/>
            <person name="Haridas S."/>
            <person name="Wolfe K.H."/>
            <person name="Lopes M.R."/>
            <person name="Hittinger C.T."/>
            <person name="Goker M."/>
            <person name="Salamov A."/>
            <person name="Wisecaver J."/>
            <person name="Long T.M."/>
            <person name="Aerts A.L."/>
            <person name="Barry K."/>
            <person name="Choi C."/>
            <person name="Clum A."/>
            <person name="Coughlan A.Y."/>
            <person name="Deshpande S."/>
            <person name="Douglass A.P."/>
            <person name="Hanson S.J."/>
            <person name="Klenk H.-P."/>
            <person name="LaButti K."/>
            <person name="Lapidus A."/>
            <person name="Lindquist E."/>
            <person name="Lipzen A."/>
            <person name="Meier-kolthoff J.P."/>
            <person name="Ohm R.A."/>
            <person name="Otillar R.P."/>
            <person name="Pangilinan J."/>
            <person name="Peng Y."/>
            <person name="Rokas A."/>
            <person name="Rosa C.A."/>
            <person name="Scheuner C."/>
            <person name="Sibirny A.A."/>
            <person name="Slot J.C."/>
            <person name="Stielow J.B."/>
            <person name="Sun H."/>
            <person name="Kurtzman C.P."/>
            <person name="Blackwell M."/>
            <person name="Grigoriev I.V."/>
            <person name="Jeffries T.W."/>
        </authorList>
    </citation>
    <scope>NUCLEOTIDE SEQUENCE [LARGE SCALE GENOMIC DNA]</scope>
    <source>
        <strain evidence="2 3">NRRL YB-4993</strain>
    </source>
</reference>
<organism evidence="2 3">
    <name type="scientific">Metschnikowia bicuspidata var. bicuspidata NRRL YB-4993</name>
    <dbReference type="NCBI Taxonomy" id="869754"/>
    <lineage>
        <taxon>Eukaryota</taxon>
        <taxon>Fungi</taxon>
        <taxon>Dikarya</taxon>
        <taxon>Ascomycota</taxon>
        <taxon>Saccharomycotina</taxon>
        <taxon>Pichiomycetes</taxon>
        <taxon>Metschnikowiaceae</taxon>
        <taxon>Metschnikowia</taxon>
    </lineage>
</organism>
<dbReference type="EMBL" id="LXTC01000004">
    <property type="protein sequence ID" value="OBA20335.1"/>
    <property type="molecule type" value="Genomic_DNA"/>
</dbReference>
<proteinExistence type="predicted"/>
<protein>
    <submittedName>
        <fullName evidence="2">Uncharacterized protein</fullName>
    </submittedName>
</protein>
<feature type="signal peptide" evidence="1">
    <location>
        <begin position="1"/>
        <end position="26"/>
    </location>
</feature>
<keyword evidence="3" id="KW-1185">Reference proteome</keyword>
<dbReference type="AlphaFoldDB" id="A0A1A0H8L5"/>